<dbReference type="AlphaFoldDB" id="A0AAD5XUK2"/>
<evidence type="ECO:0000256" key="1">
    <source>
        <dbReference type="SAM" id="SignalP"/>
    </source>
</evidence>
<name>A0AAD5XUK2_9FUNG</name>
<feature type="signal peptide" evidence="1">
    <location>
        <begin position="1"/>
        <end position="17"/>
    </location>
</feature>
<organism evidence="3 4">
    <name type="scientific">Clydaea vesicula</name>
    <dbReference type="NCBI Taxonomy" id="447962"/>
    <lineage>
        <taxon>Eukaryota</taxon>
        <taxon>Fungi</taxon>
        <taxon>Fungi incertae sedis</taxon>
        <taxon>Chytridiomycota</taxon>
        <taxon>Chytridiomycota incertae sedis</taxon>
        <taxon>Chytridiomycetes</taxon>
        <taxon>Lobulomycetales</taxon>
        <taxon>Lobulomycetaceae</taxon>
        <taxon>Clydaea</taxon>
    </lineage>
</organism>
<dbReference type="PANTHER" id="PTHR40124:SF1">
    <property type="entry name" value="DISAGGREGATASE RELATED REPEAT PROTEIN"/>
    <property type="match status" value="1"/>
</dbReference>
<protein>
    <recommendedName>
        <fullName evidence="2">Polysaccharide lyase 14 domain-containing protein</fullName>
    </recommendedName>
</protein>
<proteinExistence type="predicted"/>
<feature type="non-terminal residue" evidence="3">
    <location>
        <position position="278"/>
    </location>
</feature>
<dbReference type="InterPro" id="IPR048958">
    <property type="entry name" value="Polysacc_lyase_14"/>
</dbReference>
<dbReference type="EMBL" id="JADGJW010001860">
    <property type="protein sequence ID" value="KAJ3200649.1"/>
    <property type="molecule type" value="Genomic_DNA"/>
</dbReference>
<dbReference type="PANTHER" id="PTHR40124">
    <property type="match status" value="1"/>
</dbReference>
<keyword evidence="1" id="KW-0732">Signal</keyword>
<sequence>MLKLTLILSILAIFIASLPNPKNTVYPPSNAQSWKNAPFSATSSAQDIYSKIYGVAETHSLTKYRSVVKDPFGGDDYVIKVVYEKGGYASKGPGGQAMYARPPIAYSKAKTIKFCYDIAFDANFDFGAPTKIGNIGIGEGKTPGLFSGDTTNCEVPSKCFSMRYMWRADGVGEIFPTVVSKADRPPGWCPDEKKCGNGSGGQGDSIGRGSFSFKRGQWQTLCQIISATSKGTMEVQYNGKTVISKSGIKYGVNFAKGGFIFATFFGGNQDNASSKTQA</sequence>
<accession>A0AAD5XUK2</accession>
<feature type="domain" description="Polysaccharide lyase 14" evidence="2">
    <location>
        <begin position="76"/>
        <end position="276"/>
    </location>
</feature>
<gene>
    <name evidence="3" type="ORF">HK099_002570</name>
</gene>
<evidence type="ECO:0000313" key="3">
    <source>
        <dbReference type="EMBL" id="KAJ3200649.1"/>
    </source>
</evidence>
<dbReference type="Proteomes" id="UP001211065">
    <property type="component" value="Unassembled WGS sequence"/>
</dbReference>
<dbReference type="Gene3D" id="2.60.120.200">
    <property type="match status" value="1"/>
</dbReference>
<reference evidence="3" key="1">
    <citation type="submission" date="2020-05" db="EMBL/GenBank/DDBJ databases">
        <title>Phylogenomic resolution of chytrid fungi.</title>
        <authorList>
            <person name="Stajich J.E."/>
            <person name="Amses K."/>
            <person name="Simmons R."/>
            <person name="Seto K."/>
            <person name="Myers J."/>
            <person name="Bonds A."/>
            <person name="Quandt C.A."/>
            <person name="Barry K."/>
            <person name="Liu P."/>
            <person name="Grigoriev I."/>
            <person name="Longcore J.E."/>
            <person name="James T.Y."/>
        </authorList>
    </citation>
    <scope>NUCLEOTIDE SEQUENCE</scope>
    <source>
        <strain evidence="3">JEL0476</strain>
    </source>
</reference>
<comment type="caution">
    <text evidence="3">The sequence shown here is derived from an EMBL/GenBank/DDBJ whole genome shotgun (WGS) entry which is preliminary data.</text>
</comment>
<dbReference type="Pfam" id="PF21294">
    <property type="entry name" value="Polysacc_lyase_14"/>
    <property type="match status" value="1"/>
</dbReference>
<evidence type="ECO:0000313" key="4">
    <source>
        <dbReference type="Proteomes" id="UP001211065"/>
    </source>
</evidence>
<feature type="chain" id="PRO_5042176124" description="Polysaccharide lyase 14 domain-containing protein" evidence="1">
    <location>
        <begin position="18"/>
        <end position="278"/>
    </location>
</feature>
<keyword evidence="4" id="KW-1185">Reference proteome</keyword>
<evidence type="ECO:0000259" key="2">
    <source>
        <dbReference type="Pfam" id="PF21294"/>
    </source>
</evidence>